<evidence type="ECO:0000256" key="2">
    <source>
        <dbReference type="SAM" id="SignalP"/>
    </source>
</evidence>
<gene>
    <name evidence="3" type="ORF">ACFSQ0_03430</name>
</gene>
<organism evidence="3 4">
    <name type="scientific">Mesonia sediminis</name>
    <dbReference type="NCBI Taxonomy" id="1703946"/>
    <lineage>
        <taxon>Bacteria</taxon>
        <taxon>Pseudomonadati</taxon>
        <taxon>Bacteroidota</taxon>
        <taxon>Flavobacteriia</taxon>
        <taxon>Flavobacteriales</taxon>
        <taxon>Flavobacteriaceae</taxon>
        <taxon>Mesonia</taxon>
    </lineage>
</organism>
<dbReference type="RefSeq" id="WP_379044142.1">
    <property type="nucleotide sequence ID" value="NZ_JBHULZ010000023.1"/>
</dbReference>
<feature type="signal peptide" evidence="2">
    <location>
        <begin position="1"/>
        <end position="19"/>
    </location>
</feature>
<comment type="caution">
    <text evidence="3">The sequence shown here is derived from an EMBL/GenBank/DDBJ whole genome shotgun (WGS) entry which is preliminary data.</text>
</comment>
<keyword evidence="1 2" id="KW-0732">Signal</keyword>
<sequence>MKKLMVFSLALLAIFSVNAQNSAKAEQLLNEVSAKVKSYDNMVIHFDYILENTNENIKQETRGEVSLKNELYRLNLMGITRLFDGKKLYTIVPEDEEITISNYNPNQDEGITPSKMLSFYEEGYTYKWDITQNIKGRTIQFIKLTPIDSQAEVKEILLGIDKQTKHIYKLIQIQDNGTKVTIKVNQFNTNEPLSQSLFIFDKTKYNGYYINQL</sequence>
<keyword evidence="3" id="KW-0449">Lipoprotein</keyword>
<feature type="chain" id="PRO_5045812283" evidence="2">
    <location>
        <begin position="20"/>
        <end position="213"/>
    </location>
</feature>
<protein>
    <submittedName>
        <fullName evidence="3">Outer membrane lipoprotein carrier protein LolA</fullName>
    </submittedName>
</protein>
<reference evidence="4" key="1">
    <citation type="journal article" date="2019" name="Int. J. Syst. Evol. Microbiol.">
        <title>The Global Catalogue of Microorganisms (GCM) 10K type strain sequencing project: providing services to taxonomists for standard genome sequencing and annotation.</title>
        <authorList>
            <consortium name="The Broad Institute Genomics Platform"/>
            <consortium name="The Broad Institute Genome Sequencing Center for Infectious Disease"/>
            <person name="Wu L."/>
            <person name="Ma J."/>
        </authorList>
    </citation>
    <scope>NUCLEOTIDE SEQUENCE [LARGE SCALE GENOMIC DNA]</scope>
    <source>
        <strain evidence="4">KCTC 42255</strain>
    </source>
</reference>
<dbReference type="Pfam" id="PF03548">
    <property type="entry name" value="LolA"/>
    <property type="match status" value="1"/>
</dbReference>
<keyword evidence="4" id="KW-1185">Reference proteome</keyword>
<dbReference type="CDD" id="cd16325">
    <property type="entry name" value="LolA"/>
    <property type="match status" value="1"/>
</dbReference>
<proteinExistence type="predicted"/>
<evidence type="ECO:0000256" key="1">
    <source>
        <dbReference type="ARBA" id="ARBA00022729"/>
    </source>
</evidence>
<dbReference type="InterPro" id="IPR029046">
    <property type="entry name" value="LolA/LolB/LppX"/>
</dbReference>
<name>A0ABW5SB34_9FLAO</name>
<dbReference type="Proteomes" id="UP001597357">
    <property type="component" value="Unassembled WGS sequence"/>
</dbReference>
<dbReference type="InterPro" id="IPR004564">
    <property type="entry name" value="OM_lipoprot_carrier_LolA-like"/>
</dbReference>
<dbReference type="SUPFAM" id="SSF89392">
    <property type="entry name" value="Prokaryotic lipoproteins and lipoprotein localization factors"/>
    <property type="match status" value="1"/>
</dbReference>
<accession>A0ABW5SB34</accession>
<evidence type="ECO:0000313" key="3">
    <source>
        <dbReference type="EMBL" id="MFD2697031.1"/>
    </source>
</evidence>
<dbReference type="PANTHER" id="PTHR35869:SF1">
    <property type="entry name" value="OUTER-MEMBRANE LIPOPROTEIN CARRIER PROTEIN"/>
    <property type="match status" value="1"/>
</dbReference>
<dbReference type="EMBL" id="JBHULZ010000023">
    <property type="protein sequence ID" value="MFD2697031.1"/>
    <property type="molecule type" value="Genomic_DNA"/>
</dbReference>
<dbReference type="Gene3D" id="2.50.20.10">
    <property type="entry name" value="Lipoprotein localisation LolA/LolB/LppX"/>
    <property type="match status" value="1"/>
</dbReference>
<dbReference type="PANTHER" id="PTHR35869">
    <property type="entry name" value="OUTER-MEMBRANE LIPOPROTEIN CARRIER PROTEIN"/>
    <property type="match status" value="1"/>
</dbReference>
<evidence type="ECO:0000313" key="4">
    <source>
        <dbReference type="Proteomes" id="UP001597357"/>
    </source>
</evidence>